<dbReference type="Proteomes" id="UP000054485">
    <property type="component" value="Unassembled WGS sequence"/>
</dbReference>
<reference evidence="1 2" key="1">
    <citation type="submission" date="2014-04" db="EMBL/GenBank/DDBJ databases">
        <authorList>
            <consortium name="DOE Joint Genome Institute"/>
            <person name="Kuo A."/>
            <person name="Ruytinx J."/>
            <person name="Rineau F."/>
            <person name="Colpaert J."/>
            <person name="Kohler A."/>
            <person name="Nagy L.G."/>
            <person name="Floudas D."/>
            <person name="Copeland A."/>
            <person name="Barry K.W."/>
            <person name="Cichocki N."/>
            <person name="Veneault-Fourrey C."/>
            <person name="LaButti K."/>
            <person name="Lindquist E.A."/>
            <person name="Lipzen A."/>
            <person name="Lundell T."/>
            <person name="Morin E."/>
            <person name="Murat C."/>
            <person name="Sun H."/>
            <person name="Tunlid A."/>
            <person name="Henrissat B."/>
            <person name="Grigoriev I.V."/>
            <person name="Hibbett D.S."/>
            <person name="Martin F."/>
            <person name="Nordberg H.P."/>
            <person name="Cantor M.N."/>
            <person name="Hua S.X."/>
        </authorList>
    </citation>
    <scope>NUCLEOTIDE SEQUENCE [LARGE SCALE GENOMIC DNA]</scope>
    <source>
        <strain evidence="1 2">UH-Slu-Lm8-n1</strain>
    </source>
</reference>
<name>A0A0D0B191_9AGAM</name>
<organism evidence="1 2">
    <name type="scientific">Suillus luteus UH-Slu-Lm8-n1</name>
    <dbReference type="NCBI Taxonomy" id="930992"/>
    <lineage>
        <taxon>Eukaryota</taxon>
        <taxon>Fungi</taxon>
        <taxon>Dikarya</taxon>
        <taxon>Basidiomycota</taxon>
        <taxon>Agaricomycotina</taxon>
        <taxon>Agaricomycetes</taxon>
        <taxon>Agaricomycetidae</taxon>
        <taxon>Boletales</taxon>
        <taxon>Suillineae</taxon>
        <taxon>Suillaceae</taxon>
        <taxon>Suillus</taxon>
    </lineage>
</organism>
<dbReference type="EMBL" id="KN835204">
    <property type="protein sequence ID" value="KIK43784.1"/>
    <property type="molecule type" value="Genomic_DNA"/>
</dbReference>
<accession>A0A0D0B191</accession>
<gene>
    <name evidence="1" type="ORF">CY34DRAFT_803388</name>
</gene>
<dbReference type="InParanoid" id="A0A0D0B191"/>
<dbReference type="AlphaFoldDB" id="A0A0D0B191"/>
<sequence length="55" mass="6426">MNQVDVTPTDLQPHCWYYNSDQSHVLFIAYLLSEVDQTDDILCVPVMFCFGKWQA</sequence>
<dbReference type="HOGENOM" id="CLU_3033989_0_0_1"/>
<proteinExistence type="predicted"/>
<evidence type="ECO:0000313" key="1">
    <source>
        <dbReference type="EMBL" id="KIK43784.1"/>
    </source>
</evidence>
<keyword evidence="2" id="KW-1185">Reference proteome</keyword>
<evidence type="ECO:0000313" key="2">
    <source>
        <dbReference type="Proteomes" id="UP000054485"/>
    </source>
</evidence>
<protein>
    <submittedName>
        <fullName evidence="1">Uncharacterized protein</fullName>
    </submittedName>
</protein>
<reference evidence="2" key="2">
    <citation type="submission" date="2015-01" db="EMBL/GenBank/DDBJ databases">
        <title>Evolutionary Origins and Diversification of the Mycorrhizal Mutualists.</title>
        <authorList>
            <consortium name="DOE Joint Genome Institute"/>
            <consortium name="Mycorrhizal Genomics Consortium"/>
            <person name="Kohler A."/>
            <person name="Kuo A."/>
            <person name="Nagy L.G."/>
            <person name="Floudas D."/>
            <person name="Copeland A."/>
            <person name="Barry K.W."/>
            <person name="Cichocki N."/>
            <person name="Veneault-Fourrey C."/>
            <person name="LaButti K."/>
            <person name="Lindquist E.A."/>
            <person name="Lipzen A."/>
            <person name="Lundell T."/>
            <person name="Morin E."/>
            <person name="Murat C."/>
            <person name="Riley R."/>
            <person name="Ohm R."/>
            <person name="Sun H."/>
            <person name="Tunlid A."/>
            <person name="Henrissat B."/>
            <person name="Grigoriev I.V."/>
            <person name="Hibbett D.S."/>
            <person name="Martin F."/>
        </authorList>
    </citation>
    <scope>NUCLEOTIDE SEQUENCE [LARGE SCALE GENOMIC DNA]</scope>
    <source>
        <strain evidence="2">UH-Slu-Lm8-n1</strain>
    </source>
</reference>